<evidence type="ECO:0000256" key="2">
    <source>
        <dbReference type="ARBA" id="ARBA00011948"/>
    </source>
</evidence>
<dbReference type="InterPro" id="IPR017459">
    <property type="entry name" value="Glycosyl_Trfase_fam3_N_dom"/>
</dbReference>
<dbReference type="GO" id="GO:0005829">
    <property type="term" value="C:cytosol"/>
    <property type="evidence" value="ECO:0007669"/>
    <property type="project" value="TreeGrafter"/>
</dbReference>
<keyword evidence="5" id="KW-0808">Transferase</keyword>
<dbReference type="HAMAP" id="MF_00211">
    <property type="entry name" value="TrpD"/>
    <property type="match status" value="1"/>
</dbReference>
<dbReference type="Pfam" id="PF00591">
    <property type="entry name" value="Glycos_transf_3"/>
    <property type="match status" value="1"/>
</dbReference>
<dbReference type="InterPro" id="IPR036320">
    <property type="entry name" value="Glycosyl_Trfase_fam3_N_dom_sf"/>
</dbReference>
<evidence type="ECO:0000259" key="9">
    <source>
        <dbReference type="Pfam" id="PF02885"/>
    </source>
</evidence>
<keyword evidence="7" id="KW-0057">Aromatic amino acid biosynthesis</keyword>
<dbReference type="InterPro" id="IPR005940">
    <property type="entry name" value="Anthranilate_Pribosyl_Tfrase"/>
</dbReference>
<evidence type="ECO:0000256" key="4">
    <source>
        <dbReference type="ARBA" id="ARBA00022676"/>
    </source>
</evidence>
<dbReference type="SUPFAM" id="SSF52418">
    <property type="entry name" value="Nucleoside phosphorylase/phosphoribosyltransferase catalytic domain"/>
    <property type="match status" value="1"/>
</dbReference>
<dbReference type="AlphaFoldDB" id="A0A381S633"/>
<dbReference type="NCBIfam" id="TIGR01245">
    <property type="entry name" value="trpD"/>
    <property type="match status" value="1"/>
</dbReference>
<dbReference type="SUPFAM" id="SSF47648">
    <property type="entry name" value="Nucleoside phosphorylase/phosphoribosyltransferase N-terminal domain"/>
    <property type="match status" value="1"/>
</dbReference>
<dbReference type="InterPro" id="IPR000312">
    <property type="entry name" value="Glycosyl_Trfase_fam3"/>
</dbReference>
<evidence type="ECO:0000256" key="6">
    <source>
        <dbReference type="ARBA" id="ARBA00022822"/>
    </source>
</evidence>
<dbReference type="InterPro" id="IPR035902">
    <property type="entry name" value="Nuc_phospho_transferase"/>
</dbReference>
<keyword evidence="4" id="KW-0328">Glycosyltransferase</keyword>
<gene>
    <name evidence="10" type="ORF">METZ01_LOCUS52360</name>
</gene>
<proteinExistence type="inferred from homology"/>
<feature type="domain" description="Glycosyl transferase family 3 N-terminal" evidence="9">
    <location>
        <begin position="5"/>
        <end position="65"/>
    </location>
</feature>
<evidence type="ECO:0000256" key="3">
    <source>
        <dbReference type="ARBA" id="ARBA00022605"/>
    </source>
</evidence>
<dbReference type="Gene3D" id="1.20.970.10">
    <property type="entry name" value="Transferase, Pyrimidine Nucleoside Phosphorylase, Chain C"/>
    <property type="match status" value="1"/>
</dbReference>
<accession>A0A381S633</accession>
<organism evidence="10">
    <name type="scientific">marine metagenome</name>
    <dbReference type="NCBI Taxonomy" id="408172"/>
    <lineage>
        <taxon>unclassified sequences</taxon>
        <taxon>metagenomes</taxon>
        <taxon>ecological metagenomes</taxon>
    </lineage>
</organism>
<dbReference type="Gene3D" id="3.40.1030.10">
    <property type="entry name" value="Nucleoside phosphorylase/phosphoribosyltransferase catalytic domain"/>
    <property type="match status" value="1"/>
</dbReference>
<keyword evidence="6" id="KW-0822">Tryptophan biosynthesis</keyword>
<sequence length="339" mass="35057">MFLNAIRKVIDGADLTRDEARGVMRAIMSGEPTPAQVACYLVALRMKGETVEEITGSAEAMREAATMVTTNIDGLVDTAGTGGDGASTINISTAAALVAGGAGVMVAKHGNRGVSSKCGSADVLEALGVTLLDDPQRQAEILESVGFMFLFAPFHHEAMKHATEPRRELGLRTVFNVLGPLSNPAGARRQVVGVYDEALVETMARVLGELGAEQALVFHGAGGLDEISTIGPTKIAEWNGSSVDVYQVKPADFGIERATLNDLAGGDSVHNAAAIRSIFAGEVGPQADVVALNAAAAIYVAGAANDLEEGLRKARKAIDSGAASQCLDALVNATRRASS</sequence>
<dbReference type="Pfam" id="PF02885">
    <property type="entry name" value="Glycos_trans_3N"/>
    <property type="match status" value="1"/>
</dbReference>
<reference evidence="10" key="1">
    <citation type="submission" date="2018-05" db="EMBL/GenBank/DDBJ databases">
        <authorList>
            <person name="Lanie J.A."/>
            <person name="Ng W.-L."/>
            <person name="Kazmierczak K.M."/>
            <person name="Andrzejewski T.M."/>
            <person name="Davidsen T.M."/>
            <person name="Wayne K.J."/>
            <person name="Tettelin H."/>
            <person name="Glass J.I."/>
            <person name="Rusch D."/>
            <person name="Podicherti R."/>
            <person name="Tsui H.-C.T."/>
            <person name="Winkler M.E."/>
        </authorList>
    </citation>
    <scope>NUCLEOTIDE SEQUENCE</scope>
</reference>
<evidence type="ECO:0000256" key="1">
    <source>
        <dbReference type="ARBA" id="ARBA00004907"/>
    </source>
</evidence>
<protein>
    <recommendedName>
        <fullName evidence="2">anthranilate phosphoribosyltransferase</fullName>
        <ecNumber evidence="2">2.4.2.18</ecNumber>
    </recommendedName>
</protein>
<dbReference type="FunFam" id="3.40.1030.10:FF:000002">
    <property type="entry name" value="Anthranilate phosphoribosyltransferase"/>
    <property type="match status" value="1"/>
</dbReference>
<dbReference type="EMBL" id="UINC01002709">
    <property type="protein sequence ID" value="SUZ99506.1"/>
    <property type="molecule type" value="Genomic_DNA"/>
</dbReference>
<comment type="pathway">
    <text evidence="1">Amino-acid biosynthesis; L-tryptophan biosynthesis; L-tryptophan from chorismate: step 2/5.</text>
</comment>
<dbReference type="PANTHER" id="PTHR43285">
    <property type="entry name" value="ANTHRANILATE PHOSPHORIBOSYLTRANSFERASE"/>
    <property type="match status" value="1"/>
</dbReference>
<name>A0A381S633_9ZZZZ</name>
<dbReference type="PANTHER" id="PTHR43285:SF2">
    <property type="entry name" value="ANTHRANILATE PHOSPHORIBOSYLTRANSFERASE"/>
    <property type="match status" value="1"/>
</dbReference>
<evidence type="ECO:0000256" key="5">
    <source>
        <dbReference type="ARBA" id="ARBA00022679"/>
    </source>
</evidence>
<dbReference type="GO" id="GO:0004048">
    <property type="term" value="F:anthranilate phosphoribosyltransferase activity"/>
    <property type="evidence" value="ECO:0007669"/>
    <property type="project" value="UniProtKB-EC"/>
</dbReference>
<dbReference type="EC" id="2.4.2.18" evidence="2"/>
<evidence type="ECO:0000259" key="8">
    <source>
        <dbReference type="Pfam" id="PF00591"/>
    </source>
</evidence>
<evidence type="ECO:0000313" key="10">
    <source>
        <dbReference type="EMBL" id="SUZ99506.1"/>
    </source>
</evidence>
<dbReference type="GO" id="GO:0000162">
    <property type="term" value="P:L-tryptophan biosynthetic process"/>
    <property type="evidence" value="ECO:0007669"/>
    <property type="project" value="UniProtKB-KW"/>
</dbReference>
<evidence type="ECO:0000256" key="7">
    <source>
        <dbReference type="ARBA" id="ARBA00023141"/>
    </source>
</evidence>
<keyword evidence="3" id="KW-0028">Amino-acid biosynthesis</keyword>
<feature type="domain" description="Glycosyl transferase family 3" evidence="8">
    <location>
        <begin position="75"/>
        <end position="323"/>
    </location>
</feature>